<dbReference type="Pfam" id="PF00013">
    <property type="entry name" value="KH_1"/>
    <property type="match status" value="1"/>
</dbReference>
<dbReference type="InterPro" id="IPR036612">
    <property type="entry name" value="KH_dom_type_1_sf"/>
</dbReference>
<dbReference type="EMBL" id="UPTC01000833">
    <property type="protein sequence ID" value="VBB30287.1"/>
    <property type="molecule type" value="Genomic_DNA"/>
</dbReference>
<dbReference type="Gene3D" id="3.30.1370.10">
    <property type="entry name" value="K Homology domain, type 1"/>
    <property type="match status" value="1"/>
</dbReference>
<protein>
    <recommendedName>
        <fullName evidence="2">K Homology domain-containing protein</fullName>
    </recommendedName>
</protein>
<dbReference type="GO" id="GO:0003723">
    <property type="term" value="F:RNA binding"/>
    <property type="evidence" value="ECO:0007669"/>
    <property type="project" value="UniProtKB-UniRule"/>
</dbReference>
<organism evidence="3 4">
    <name type="scientific">Acanthocheilonema viteae</name>
    <name type="common">Filarial nematode worm</name>
    <name type="synonym">Dipetalonema viteae</name>
    <dbReference type="NCBI Taxonomy" id="6277"/>
    <lineage>
        <taxon>Eukaryota</taxon>
        <taxon>Metazoa</taxon>
        <taxon>Ecdysozoa</taxon>
        <taxon>Nematoda</taxon>
        <taxon>Chromadorea</taxon>
        <taxon>Rhabditida</taxon>
        <taxon>Spirurina</taxon>
        <taxon>Spiruromorpha</taxon>
        <taxon>Filarioidea</taxon>
        <taxon>Onchocercidae</taxon>
        <taxon>Acanthocheilonema</taxon>
    </lineage>
</organism>
<reference evidence="3 4" key="1">
    <citation type="submission" date="2018-08" db="EMBL/GenBank/DDBJ databases">
        <authorList>
            <person name="Laetsch R D."/>
            <person name="Stevens L."/>
            <person name="Kumar S."/>
            <person name="Blaxter L. M."/>
        </authorList>
    </citation>
    <scope>NUCLEOTIDE SEQUENCE [LARGE SCALE GENOMIC DNA]</scope>
</reference>
<dbReference type="SUPFAM" id="SSF54791">
    <property type="entry name" value="Eukaryotic type KH-domain (KH-domain type I)"/>
    <property type="match status" value="1"/>
</dbReference>
<dbReference type="CDD" id="cd00105">
    <property type="entry name" value="KH-I"/>
    <property type="match status" value="1"/>
</dbReference>
<dbReference type="Proteomes" id="UP000276991">
    <property type="component" value="Unassembled WGS sequence"/>
</dbReference>
<feature type="non-terminal residue" evidence="3">
    <location>
        <position position="1"/>
    </location>
</feature>
<feature type="non-terminal residue" evidence="3">
    <location>
        <position position="204"/>
    </location>
</feature>
<name>A0A498SK72_ACAVI</name>
<dbReference type="STRING" id="6277.A0A498SK72"/>
<dbReference type="InterPro" id="IPR004088">
    <property type="entry name" value="KH_dom_type_1"/>
</dbReference>
<evidence type="ECO:0000313" key="3">
    <source>
        <dbReference type="EMBL" id="VBB30287.1"/>
    </source>
</evidence>
<evidence type="ECO:0000259" key="2">
    <source>
        <dbReference type="Pfam" id="PF00013"/>
    </source>
</evidence>
<evidence type="ECO:0000256" key="1">
    <source>
        <dbReference type="PROSITE-ProRule" id="PRU00117"/>
    </source>
</evidence>
<gene>
    <name evidence="3" type="ORF">NAV_LOCUS5078</name>
</gene>
<accession>A0A498SK72</accession>
<sequence>MIVRQIQAVVGDTLYYREWIVVREIQALISCTLYYREWMVVRIVQAEIRRFSIIYRLPMNFPLFVPTYEINGRIYRRNIQGILRNEYEVNFGTSDTADLYGESDSCNSAADTLDSSDETTSMTSESSNLLTTDVTDETDDQLKRDEEFVINYNTKTKKWTAKIKIPVPLWRFVIGPKGSMKKKIEEETSCRLNFPVKKKKRRPI</sequence>
<keyword evidence="1" id="KW-0694">RNA-binding</keyword>
<keyword evidence="4" id="KW-1185">Reference proteome</keyword>
<dbReference type="AlphaFoldDB" id="A0A498SK72"/>
<dbReference type="OrthoDB" id="277832at2759"/>
<evidence type="ECO:0000313" key="4">
    <source>
        <dbReference type="Proteomes" id="UP000276991"/>
    </source>
</evidence>
<proteinExistence type="predicted"/>
<dbReference type="PROSITE" id="PS50084">
    <property type="entry name" value="KH_TYPE_1"/>
    <property type="match status" value="1"/>
</dbReference>
<feature type="domain" description="K Homology" evidence="2">
    <location>
        <begin position="160"/>
        <end position="199"/>
    </location>
</feature>